<sequence>MSGFVGRKSELAALNRHLAWVREGHGDQRGRALLLRGRRRVGKSRLVNLFCEHAQVPYVVHQATRGEDAHRERARFLTEVRHSSLPDTALLAGVTTVAEWDTALRQLAAVLPDDAPSVVVLDELPWILEGDPVLEGTLQTVWDRVLSRKPVLLILIGSDLTMMEQLSTYGRPFHQRGVEMVLAPLSPSEVMTMTGLPAADAFDAHLITGGLPLICQEWREDESRTDFLRRALDDPTSPLLVSAERALAAEFPTALQARHVLSVIGSGERTFGTIAAKAGAADRPLPPGSLNPALRTLADKRLIAVDTPLSTRPGDRDRRYRVADPYLRFWLAFLEQGIPEIERGRGRIVAEAVERGWASWRGRAIEPVVRDSLARLLPDDTWPQVREVGGWWPRTNNPEVDLVGADRSPAREISFVGSIKWHERGSFDHRALAALARDALAVPGADEDTPLVAVSRSGFTVEGLTATYGPEQLMEGWSSGSVA</sequence>
<organism evidence="2 3">
    <name type="scientific">Streptomyces turgidiscabies</name>
    <dbReference type="NCBI Taxonomy" id="85558"/>
    <lineage>
        <taxon>Bacteria</taxon>
        <taxon>Bacillati</taxon>
        <taxon>Actinomycetota</taxon>
        <taxon>Actinomycetes</taxon>
        <taxon>Kitasatosporales</taxon>
        <taxon>Streptomycetaceae</taxon>
        <taxon>Streptomyces</taxon>
    </lineage>
</organism>
<dbReference type="Pfam" id="PF03008">
    <property type="entry name" value="DUF234"/>
    <property type="match status" value="1"/>
</dbReference>
<evidence type="ECO:0000313" key="3">
    <source>
        <dbReference type="Proteomes" id="UP001223072"/>
    </source>
</evidence>
<reference evidence="2 3" key="1">
    <citation type="submission" date="2023-07" db="EMBL/GenBank/DDBJ databases">
        <title>Comparative genomics of wheat-associated soil bacteria to identify genetic determinants of phenazine resistance.</title>
        <authorList>
            <person name="Mouncey N."/>
        </authorList>
    </citation>
    <scope>NUCLEOTIDE SEQUENCE [LARGE SCALE GENOMIC DNA]</scope>
    <source>
        <strain evidence="2 3">W2I16</strain>
    </source>
</reference>
<comment type="caution">
    <text evidence="2">The sequence shown here is derived from an EMBL/GenBank/DDBJ whole genome shotgun (WGS) entry which is preliminary data.</text>
</comment>
<dbReference type="Proteomes" id="UP001223072">
    <property type="component" value="Unassembled WGS sequence"/>
</dbReference>
<feature type="domain" description="DUF234" evidence="1">
    <location>
        <begin position="330"/>
        <end position="424"/>
    </location>
</feature>
<gene>
    <name evidence="2" type="ORF">QFZ49_003252</name>
</gene>
<dbReference type="PANTHER" id="PTHR34704">
    <property type="entry name" value="ATPASE"/>
    <property type="match status" value="1"/>
</dbReference>
<evidence type="ECO:0000259" key="1">
    <source>
        <dbReference type="Pfam" id="PF03008"/>
    </source>
</evidence>
<protein>
    <submittedName>
        <fullName evidence="2">AAA+ ATPase superfamily predicted ATPase</fullName>
    </submittedName>
</protein>
<dbReference type="InterPro" id="IPR004256">
    <property type="entry name" value="DUF234"/>
</dbReference>
<accession>A0ABU0RMV0</accession>
<proteinExistence type="predicted"/>
<dbReference type="EMBL" id="JAUSZS010000004">
    <property type="protein sequence ID" value="MDQ0933312.1"/>
    <property type="molecule type" value="Genomic_DNA"/>
</dbReference>
<dbReference type="Gene3D" id="3.40.50.300">
    <property type="entry name" value="P-loop containing nucleotide triphosphate hydrolases"/>
    <property type="match status" value="1"/>
</dbReference>
<keyword evidence="3" id="KW-1185">Reference proteome</keyword>
<name>A0ABU0RMV0_9ACTN</name>
<dbReference type="SUPFAM" id="SSF52540">
    <property type="entry name" value="P-loop containing nucleoside triphosphate hydrolases"/>
    <property type="match status" value="1"/>
</dbReference>
<dbReference type="PANTHER" id="PTHR34704:SF1">
    <property type="entry name" value="ATPASE"/>
    <property type="match status" value="1"/>
</dbReference>
<evidence type="ECO:0000313" key="2">
    <source>
        <dbReference type="EMBL" id="MDQ0933312.1"/>
    </source>
</evidence>
<dbReference type="InterPro" id="IPR027417">
    <property type="entry name" value="P-loop_NTPase"/>
</dbReference>
<dbReference type="RefSeq" id="WP_307627142.1">
    <property type="nucleotide sequence ID" value="NZ_JAUSZS010000004.1"/>
</dbReference>